<accession>A0A9D4TR45</accession>
<name>A0A9D4TR45_CHLVU</name>
<dbReference type="AlphaFoldDB" id="A0A9D4TR45"/>
<sequence length="305" mass="31958">MRTAIAVLVLLLASAEASDPDGRRRLTGLKTCTTGNPVTCTTPPLPSKTCCDGVKSAGKCFDGNPKQCDNYCPTGANKKSCTCDSVNGANTCSCDGYTVTCSGTATCTVTGDGVDKVYVKNGNVYCTASCSGSPCTVKNPCNNGGNYAGLSGAIVCYSTCDCTKISYTKPQTHLCPGGTIPEKIPVKLVGCGHKVCDAVATTHPSTAKCGKYPVKYKYFCHNKHYDFTITYVVAEKLSWHFPSGCRKPTVTSNCPSAGTSLHPTSDGLKQLGCNVFKKWSVPYCGGTDTRTCSGHLTCPSDSTTP</sequence>
<feature type="chain" id="PRO_5039665290" evidence="1">
    <location>
        <begin position="18"/>
        <end position="305"/>
    </location>
</feature>
<keyword evidence="3" id="KW-1185">Reference proteome</keyword>
<reference evidence="2" key="1">
    <citation type="journal article" date="2019" name="Plant J.">
        <title>Chlorella vulgaris genome assembly and annotation reveals the molecular basis for metabolic acclimation to high light conditions.</title>
        <authorList>
            <person name="Cecchin M."/>
            <person name="Marcolungo L."/>
            <person name="Rossato M."/>
            <person name="Girolomoni L."/>
            <person name="Cosentino E."/>
            <person name="Cuine S."/>
            <person name="Li-Beisson Y."/>
            <person name="Delledonne M."/>
            <person name="Ballottari M."/>
        </authorList>
    </citation>
    <scope>NUCLEOTIDE SEQUENCE</scope>
    <source>
        <strain evidence="2">211/11P</strain>
    </source>
</reference>
<dbReference type="Proteomes" id="UP001055712">
    <property type="component" value="Unassembled WGS sequence"/>
</dbReference>
<protein>
    <submittedName>
        <fullName evidence="2">Uncharacterized protein</fullName>
    </submittedName>
</protein>
<evidence type="ECO:0000313" key="2">
    <source>
        <dbReference type="EMBL" id="KAI3432576.1"/>
    </source>
</evidence>
<dbReference type="EMBL" id="SIDB01000005">
    <property type="protein sequence ID" value="KAI3432576.1"/>
    <property type="molecule type" value="Genomic_DNA"/>
</dbReference>
<gene>
    <name evidence="2" type="ORF">D9Q98_004125</name>
</gene>
<keyword evidence="1" id="KW-0732">Signal</keyword>
<feature type="signal peptide" evidence="1">
    <location>
        <begin position="1"/>
        <end position="17"/>
    </location>
</feature>
<reference evidence="2" key="2">
    <citation type="submission" date="2020-11" db="EMBL/GenBank/DDBJ databases">
        <authorList>
            <person name="Cecchin M."/>
            <person name="Marcolungo L."/>
            <person name="Rossato M."/>
            <person name="Girolomoni L."/>
            <person name="Cosentino E."/>
            <person name="Cuine S."/>
            <person name="Li-Beisson Y."/>
            <person name="Delledonne M."/>
            <person name="Ballottari M."/>
        </authorList>
    </citation>
    <scope>NUCLEOTIDE SEQUENCE</scope>
    <source>
        <strain evidence="2">211/11P</strain>
        <tissue evidence="2">Whole cell</tissue>
    </source>
</reference>
<evidence type="ECO:0000256" key="1">
    <source>
        <dbReference type="SAM" id="SignalP"/>
    </source>
</evidence>
<evidence type="ECO:0000313" key="3">
    <source>
        <dbReference type="Proteomes" id="UP001055712"/>
    </source>
</evidence>
<comment type="caution">
    <text evidence="2">The sequence shown here is derived from an EMBL/GenBank/DDBJ whole genome shotgun (WGS) entry which is preliminary data.</text>
</comment>
<organism evidence="2 3">
    <name type="scientific">Chlorella vulgaris</name>
    <name type="common">Green alga</name>
    <dbReference type="NCBI Taxonomy" id="3077"/>
    <lineage>
        <taxon>Eukaryota</taxon>
        <taxon>Viridiplantae</taxon>
        <taxon>Chlorophyta</taxon>
        <taxon>core chlorophytes</taxon>
        <taxon>Trebouxiophyceae</taxon>
        <taxon>Chlorellales</taxon>
        <taxon>Chlorellaceae</taxon>
        <taxon>Chlorella clade</taxon>
        <taxon>Chlorella</taxon>
    </lineage>
</organism>
<proteinExistence type="predicted"/>